<dbReference type="Proteomes" id="UP001153334">
    <property type="component" value="Unassembled WGS sequence"/>
</dbReference>
<reference evidence="1" key="1">
    <citation type="submission" date="2022-11" db="EMBL/GenBank/DDBJ databases">
        <title>Genome Sequence of Nemania bipapillata.</title>
        <authorList>
            <person name="Buettner E."/>
        </authorList>
    </citation>
    <scope>NUCLEOTIDE SEQUENCE</scope>
    <source>
        <strain evidence="1">CP14</strain>
    </source>
</reference>
<proteinExistence type="predicted"/>
<gene>
    <name evidence="1" type="ORF">ONZ43_g456</name>
</gene>
<name>A0ACC2J861_9PEZI</name>
<keyword evidence="2" id="KW-1185">Reference proteome</keyword>
<protein>
    <submittedName>
        <fullName evidence="1">Uncharacterized protein</fullName>
    </submittedName>
</protein>
<evidence type="ECO:0000313" key="2">
    <source>
        <dbReference type="Proteomes" id="UP001153334"/>
    </source>
</evidence>
<evidence type="ECO:0000313" key="1">
    <source>
        <dbReference type="EMBL" id="KAJ8123641.1"/>
    </source>
</evidence>
<organism evidence="1 2">
    <name type="scientific">Nemania bipapillata</name>
    <dbReference type="NCBI Taxonomy" id="110536"/>
    <lineage>
        <taxon>Eukaryota</taxon>
        <taxon>Fungi</taxon>
        <taxon>Dikarya</taxon>
        <taxon>Ascomycota</taxon>
        <taxon>Pezizomycotina</taxon>
        <taxon>Sordariomycetes</taxon>
        <taxon>Xylariomycetidae</taxon>
        <taxon>Xylariales</taxon>
        <taxon>Xylariaceae</taxon>
        <taxon>Nemania</taxon>
    </lineage>
</organism>
<comment type="caution">
    <text evidence="1">The sequence shown here is derived from an EMBL/GenBank/DDBJ whole genome shotgun (WGS) entry which is preliminary data.</text>
</comment>
<dbReference type="EMBL" id="JAPESX010000057">
    <property type="protein sequence ID" value="KAJ8123641.1"/>
    <property type="molecule type" value="Genomic_DNA"/>
</dbReference>
<accession>A0ACC2J861</accession>
<sequence length="103" mass="10469">MVQLAVFLTVIAVAAPTVSAICTCDPGTNYCGYNLTSTYGCQASDLTTPIGNDIYDSLYKCNPGGHNATQIQFCGGPGTCQPPSHSGGDCDGIANACCDPPTA</sequence>